<dbReference type="InterPro" id="IPR006652">
    <property type="entry name" value="Kelch_1"/>
</dbReference>
<dbReference type="Pfam" id="PF13620">
    <property type="entry name" value="CarboxypepD_reg"/>
    <property type="match status" value="2"/>
</dbReference>
<dbReference type="InterPro" id="IPR015915">
    <property type="entry name" value="Kelch-typ_b-propeller"/>
</dbReference>
<evidence type="ECO:0000313" key="9">
    <source>
        <dbReference type="EMBL" id="MET8435131.1"/>
    </source>
</evidence>
<dbReference type="SUPFAM" id="SSF117281">
    <property type="entry name" value="Kelch motif"/>
    <property type="match status" value="1"/>
</dbReference>
<dbReference type="Pfam" id="PF01344">
    <property type="entry name" value="Kelch_1"/>
    <property type="match status" value="3"/>
</dbReference>
<gene>
    <name evidence="9" type="ORF">ABZV61_20510</name>
</gene>
<feature type="domain" description="Peptidase S53" evidence="8">
    <location>
        <begin position="95"/>
        <end position="440"/>
    </location>
</feature>
<dbReference type="InterPro" id="IPR030400">
    <property type="entry name" value="Sedolisin_dom"/>
</dbReference>
<dbReference type="Gene3D" id="2.60.40.1120">
    <property type="entry name" value="Carboxypeptidase-like, regulatory domain"/>
    <property type="match status" value="4"/>
</dbReference>
<dbReference type="SUPFAM" id="SSF49464">
    <property type="entry name" value="Carboxypeptidase regulatory domain-like"/>
    <property type="match status" value="4"/>
</dbReference>
<dbReference type="SUPFAM" id="SSF52743">
    <property type="entry name" value="Subtilisin-like"/>
    <property type="match status" value="1"/>
</dbReference>
<dbReference type="SUPFAM" id="SSF49899">
    <property type="entry name" value="Concanavalin A-like lectins/glucanases"/>
    <property type="match status" value="1"/>
</dbReference>
<dbReference type="PANTHER" id="PTHR46344">
    <property type="entry name" value="OS02G0202900 PROTEIN"/>
    <property type="match status" value="1"/>
</dbReference>
<name>A0ABV2UBA5_9ACTN</name>
<dbReference type="EMBL" id="JBEXIP010000015">
    <property type="protein sequence ID" value="MET8435131.1"/>
    <property type="molecule type" value="Genomic_DNA"/>
</dbReference>
<evidence type="ECO:0000256" key="5">
    <source>
        <dbReference type="ARBA" id="ARBA00022825"/>
    </source>
</evidence>
<feature type="region of interest" description="Disordered" evidence="6">
    <location>
        <begin position="49"/>
        <end position="68"/>
    </location>
</feature>
<keyword evidence="7" id="KW-0812">Transmembrane</keyword>
<evidence type="ECO:0000256" key="1">
    <source>
        <dbReference type="ARBA" id="ARBA00022441"/>
    </source>
</evidence>
<evidence type="ECO:0000256" key="7">
    <source>
        <dbReference type="SAM" id="Phobius"/>
    </source>
</evidence>
<keyword evidence="3" id="KW-0677">Repeat</keyword>
<dbReference type="RefSeq" id="WP_356710476.1">
    <property type="nucleotide sequence ID" value="NZ_JBEXIP010000015.1"/>
</dbReference>
<protein>
    <submittedName>
        <fullName evidence="9">Carboxypeptidase regulatory-like domain-containing protein</fullName>
    </submittedName>
</protein>
<keyword evidence="7" id="KW-0472">Membrane</keyword>
<evidence type="ECO:0000313" key="10">
    <source>
        <dbReference type="Proteomes" id="UP001550044"/>
    </source>
</evidence>
<dbReference type="PANTHER" id="PTHR46344:SF27">
    <property type="entry name" value="KELCH REPEAT SUPERFAMILY PROTEIN"/>
    <property type="match status" value="1"/>
</dbReference>
<comment type="caution">
    <text evidence="9">The sequence shown here is derived from an EMBL/GenBank/DDBJ whole genome shotgun (WGS) entry which is preliminary data.</text>
</comment>
<organism evidence="9 10">
    <name type="scientific">Streptomyces sp. 900116325</name>
    <dbReference type="NCBI Taxonomy" id="3154295"/>
    <lineage>
        <taxon>Bacteria</taxon>
        <taxon>Bacillati</taxon>
        <taxon>Actinomycetota</taxon>
        <taxon>Actinomycetes</taxon>
        <taxon>Kitasatosporales</taxon>
        <taxon>Streptomycetaceae</taxon>
        <taxon>Streptomyces</taxon>
    </lineage>
</organism>
<dbReference type="CDD" id="cd04056">
    <property type="entry name" value="Peptidases_S53"/>
    <property type="match status" value="1"/>
</dbReference>
<evidence type="ECO:0000256" key="2">
    <source>
        <dbReference type="ARBA" id="ARBA00022670"/>
    </source>
</evidence>
<proteinExistence type="predicted"/>
<dbReference type="InterPro" id="IPR013320">
    <property type="entry name" value="ConA-like_dom_sf"/>
</dbReference>
<evidence type="ECO:0000256" key="6">
    <source>
        <dbReference type="SAM" id="MobiDB-lite"/>
    </source>
</evidence>
<dbReference type="InterPro" id="IPR036852">
    <property type="entry name" value="Peptidase_S8/S53_dom_sf"/>
</dbReference>
<dbReference type="Gene3D" id="2.120.10.80">
    <property type="entry name" value="Kelch-type beta propeller"/>
    <property type="match status" value="1"/>
</dbReference>
<accession>A0ABV2UBA5</accession>
<dbReference type="Gene3D" id="2.60.120.200">
    <property type="match status" value="1"/>
</dbReference>
<feature type="transmembrane region" description="Helical" evidence="7">
    <location>
        <begin position="21"/>
        <end position="42"/>
    </location>
</feature>
<keyword evidence="10" id="KW-1185">Reference proteome</keyword>
<dbReference type="InterPro" id="IPR023828">
    <property type="entry name" value="Peptidase_S8_Ser-AS"/>
</dbReference>
<keyword evidence="7" id="KW-1133">Transmembrane helix</keyword>
<dbReference type="NCBIfam" id="NF038128">
    <property type="entry name" value="choice_anch_J"/>
    <property type="match status" value="1"/>
</dbReference>
<sequence length="1395" mass="140966">MGDTQLTVTGISRPAARRRRSVWTGLTALTIASAIAVLGLTAPAASAATSAQTDKNTKPSVEASCAEPGPGEVSCFALRRTDVTPKEGVQPSDTSPSGWGATALQDAYDLPAGGGAGQTIAIVDAYDDPTAEEDLAVYRAQYGLPACTADNGCFKKVDQRGGTDYPAADSGWAGEISLDLDMVSAAAPYANIVLVEADSASFEDIGASVDQAVAQGAKFISNSYGTNYTSTPGSGEDPSETTDFDAHYNHPGVAVVASSGDGAYGVAYPAASQYVTSVGGTALDQDSSTSRGWSESVWYNSYGGPGSGCSVYEAKPAWQESLGTDCDMRAVSDVSAVADPLTGVSVYQTYGGDGWAVYGGTSASSPIIAGVYAAAGTPTAGTYPAAYPYTAGSSGLNDVVDGKNGSCTPAKLCTAGEGWDGPTGLGTPDGVQAFQNGPHGVLSGTVTDSTTGDPVAGAEITAGDSKAKSGADGTYSLTLAAGTYDLKVDAYGYTTATFSGVEITDGGSVTKSFALTPVPTQTVSGKITDGSGHGWPLYAAITVDGVPGAPVETDPLNGTYSVDLPAGKTYTLKVSSNYPGYKSATKDITVGDSAVSANVSLPVDAWAGTAAGYTAVDDGTTEPFDSTTSAPEGWAVDNADGTTGGWAFDDPGNRTNATGGTGAFAIVDSDNAGSGNTQDSTLTSPSYDFSGTDLPELSYRTSYKSYSSQTAKVEVSSDGGTTWSTVSSLTGAVTSSKITIPLSDYAGESDVRVRFHFTGKFGWWWEVDDVFVGARSLSAVPGGLVIGQVTDANTGDGISGATLTGTGDGAVSTTSAATPDDAALGEGFYWSFAPVGKQTLTAAKSQYTTASKAVTFAADSAVEKDFSLKAGRLKVTPASVDAPVAWGGSATKTVTIKNTGGADAAVKLAEKAGGFTQATSGAPLISEKGDYSPLSAKSQAGKADNAAAAPAEGGDAWETVADLPDTIEDNAVAADNGKIYSAFGFDGSADIKSLYSYDAEDGWTKLADAADTREAPAHGFIDGKLYAVGGWGASGSPDAKLEIYDPTSNTWTTGASSPTPLAGSGSAVLDGKLYAVGGCTANACGSDSVTVYDPSDDSWSTAASYPEDVAWESCGAISGLLYCSGGTTDSGELKSAYVYDPAADSWSALPDMPKTLWGSASTAANGLLLISSGVSGNALTNVGYAYDPAAGTWSSLPNADVATFRGGGAPGFYKVGGAIGTASPVSTVELLPGYDQTGGSDVSWLSLNSSEFKLAPGASVSVAVSVKASVDEITQPGDYTAQIGISANTPYSVASIPVTMTVAPPNTWGKISGTVLGKASDGSTAPLKGATVQVDSWASSYTLITDKDGHYALWLDARNNPLTVIVAKDGYAPKVTTVKVVKKGTVTTDFTLKKT</sequence>
<dbReference type="Gene3D" id="3.40.50.200">
    <property type="entry name" value="Peptidase S8/S53 domain"/>
    <property type="match status" value="1"/>
</dbReference>
<reference evidence="9 10" key="1">
    <citation type="submission" date="2024-06" db="EMBL/GenBank/DDBJ databases">
        <title>The Natural Products Discovery Center: Release of the First 8490 Sequenced Strains for Exploring Actinobacteria Biosynthetic Diversity.</title>
        <authorList>
            <person name="Kalkreuter E."/>
            <person name="Kautsar S.A."/>
            <person name="Yang D."/>
            <person name="Bader C.D."/>
            <person name="Teijaro C.N."/>
            <person name="Fluegel L."/>
            <person name="Davis C.M."/>
            <person name="Simpson J.R."/>
            <person name="Lauterbach L."/>
            <person name="Steele A.D."/>
            <person name="Gui C."/>
            <person name="Meng S."/>
            <person name="Li G."/>
            <person name="Viehrig K."/>
            <person name="Ye F."/>
            <person name="Su P."/>
            <person name="Kiefer A.F."/>
            <person name="Nichols A."/>
            <person name="Cepeda A.J."/>
            <person name="Yan W."/>
            <person name="Fan B."/>
            <person name="Jiang Y."/>
            <person name="Adhikari A."/>
            <person name="Zheng C.-J."/>
            <person name="Schuster L."/>
            <person name="Cowan T.M."/>
            <person name="Smanski M.J."/>
            <person name="Chevrette M.G."/>
            <person name="De Carvalho L.P.S."/>
            <person name="Shen B."/>
        </authorList>
    </citation>
    <scope>NUCLEOTIDE SEQUENCE [LARGE SCALE GENOMIC DNA]</scope>
    <source>
        <strain evidence="9 10">NPDC005137</strain>
    </source>
</reference>
<evidence type="ECO:0000256" key="4">
    <source>
        <dbReference type="ARBA" id="ARBA00022801"/>
    </source>
</evidence>
<dbReference type="PROSITE" id="PS51695">
    <property type="entry name" value="SEDOLISIN"/>
    <property type="match status" value="1"/>
</dbReference>
<dbReference type="InterPro" id="IPR008969">
    <property type="entry name" value="CarboxyPept-like_regulatory"/>
</dbReference>
<keyword evidence="2" id="KW-0645">Protease</keyword>
<keyword evidence="1" id="KW-0880">Kelch repeat</keyword>
<dbReference type="SMART" id="SM00612">
    <property type="entry name" value="Kelch"/>
    <property type="match status" value="4"/>
</dbReference>
<evidence type="ECO:0000259" key="8">
    <source>
        <dbReference type="PROSITE" id="PS51695"/>
    </source>
</evidence>
<keyword evidence="4" id="KW-0378">Hydrolase</keyword>
<evidence type="ECO:0000256" key="3">
    <source>
        <dbReference type="ARBA" id="ARBA00022737"/>
    </source>
</evidence>
<keyword evidence="5" id="KW-0720">Serine protease</keyword>
<dbReference type="PROSITE" id="PS00138">
    <property type="entry name" value="SUBTILASE_SER"/>
    <property type="match status" value="1"/>
</dbReference>
<dbReference type="Proteomes" id="UP001550044">
    <property type="component" value="Unassembled WGS sequence"/>
</dbReference>